<dbReference type="KEGG" id="smx:SM11_pC0027"/>
<keyword evidence="1" id="KW-0812">Transmembrane</keyword>
<reference evidence="2 3" key="1">
    <citation type="journal article" date="2011" name="J. Biotechnol.">
        <title>The complete genome sequence of the dominant Sinorhizobium meliloti field isolate SM11 extends the S. meliloti pan-genome.</title>
        <authorList>
            <person name="Schneiker-Bekel S."/>
            <person name="Wibberg D."/>
            <person name="Bekel T."/>
            <person name="Blom J."/>
            <person name="Linke B."/>
            <person name="Neuweger H."/>
            <person name="Stiens M."/>
            <person name="Vorholter F.J."/>
            <person name="Weidner S."/>
            <person name="Goesmann A."/>
            <person name="Puhler A."/>
            <person name="Schluter A."/>
        </authorList>
    </citation>
    <scope>NUCLEOTIDE SEQUENCE [LARGE SCALE GENOMIC DNA]</scope>
    <source>
        <strain evidence="2 3">SM11</strain>
        <plasmid evidence="3">pSmeSM11c</plasmid>
    </source>
</reference>
<gene>
    <name evidence="2" type="ordered locus">SM11_pC0027</name>
</gene>
<organism evidence="2 3">
    <name type="scientific">Sinorhizobium meliloti (strain SM11)</name>
    <dbReference type="NCBI Taxonomy" id="707241"/>
    <lineage>
        <taxon>Bacteria</taxon>
        <taxon>Pseudomonadati</taxon>
        <taxon>Pseudomonadota</taxon>
        <taxon>Alphaproteobacteria</taxon>
        <taxon>Hyphomicrobiales</taxon>
        <taxon>Rhizobiaceae</taxon>
        <taxon>Sinorhizobium/Ensifer group</taxon>
        <taxon>Sinorhizobium</taxon>
    </lineage>
</organism>
<dbReference type="EMBL" id="CP001831">
    <property type="protein sequence ID" value="AEH81100.1"/>
    <property type="molecule type" value="Genomic_DNA"/>
</dbReference>
<dbReference type="HOGENOM" id="CLU_2358193_0_0_5"/>
<proteinExistence type="predicted"/>
<keyword evidence="1" id="KW-1133">Transmembrane helix</keyword>
<protein>
    <submittedName>
        <fullName evidence="2">Uncharacterized protein</fullName>
    </submittedName>
</protein>
<evidence type="ECO:0000256" key="1">
    <source>
        <dbReference type="SAM" id="Phobius"/>
    </source>
</evidence>
<dbReference type="Proteomes" id="UP000009045">
    <property type="component" value="Plasmid pSmeSM11c"/>
</dbReference>
<name>F7XAR6_SINMM</name>
<dbReference type="AlphaFoldDB" id="F7XAR6"/>
<feature type="transmembrane region" description="Helical" evidence="1">
    <location>
        <begin position="52"/>
        <end position="72"/>
    </location>
</feature>
<accession>F7XAR6</accession>
<geneLocation type="plasmid" evidence="2 3">
    <name>pSmeSM11c</name>
</geneLocation>
<keyword evidence="1" id="KW-0472">Membrane</keyword>
<evidence type="ECO:0000313" key="3">
    <source>
        <dbReference type="Proteomes" id="UP000009045"/>
    </source>
</evidence>
<sequence>MPARYNASNIVTQVQPSVQELLHRWLVLTLCRVEYVRMTRWNYQEPEHHVSTGLPVSILLLSVLGISAYLLVGNSLTGGEHVGSKVYLPVAQTQDR</sequence>
<keyword evidence="2" id="KW-0614">Plasmid</keyword>
<evidence type="ECO:0000313" key="2">
    <source>
        <dbReference type="EMBL" id="AEH81100.1"/>
    </source>
</evidence>